<dbReference type="CDD" id="cd00038">
    <property type="entry name" value="CAP_ED"/>
    <property type="match status" value="1"/>
</dbReference>
<comment type="caution">
    <text evidence="6">The sequence shown here is derived from an EMBL/GenBank/DDBJ whole genome shotgun (WGS) entry which is preliminary data.</text>
</comment>
<dbReference type="GO" id="GO:0003677">
    <property type="term" value="F:DNA binding"/>
    <property type="evidence" value="ECO:0007669"/>
    <property type="project" value="UniProtKB-KW"/>
</dbReference>
<keyword evidence="2" id="KW-0238">DNA-binding</keyword>
<dbReference type="Pfam" id="PF13545">
    <property type="entry name" value="HTH_Crp_2"/>
    <property type="match status" value="1"/>
</dbReference>
<evidence type="ECO:0000256" key="2">
    <source>
        <dbReference type="ARBA" id="ARBA00023125"/>
    </source>
</evidence>
<name>A0A9D2FS35_9FIRM</name>
<dbReference type="AlphaFoldDB" id="A0A9D2FS35"/>
<evidence type="ECO:0000256" key="3">
    <source>
        <dbReference type="ARBA" id="ARBA00023163"/>
    </source>
</evidence>
<feature type="domain" description="Cyclic nucleotide-binding" evidence="4">
    <location>
        <begin position="14"/>
        <end position="78"/>
    </location>
</feature>
<evidence type="ECO:0000259" key="4">
    <source>
        <dbReference type="PROSITE" id="PS50042"/>
    </source>
</evidence>
<dbReference type="InterPro" id="IPR012318">
    <property type="entry name" value="HTH_CRP"/>
</dbReference>
<dbReference type="Proteomes" id="UP000824056">
    <property type="component" value="Unassembled WGS sequence"/>
</dbReference>
<evidence type="ECO:0000313" key="6">
    <source>
        <dbReference type="EMBL" id="HIZ65820.1"/>
    </source>
</evidence>
<dbReference type="Gene3D" id="2.60.120.10">
    <property type="entry name" value="Jelly Rolls"/>
    <property type="match status" value="1"/>
</dbReference>
<evidence type="ECO:0000313" key="7">
    <source>
        <dbReference type="Proteomes" id="UP000824056"/>
    </source>
</evidence>
<dbReference type="InterPro" id="IPR014710">
    <property type="entry name" value="RmlC-like_jellyroll"/>
</dbReference>
<proteinExistence type="predicted"/>
<dbReference type="InterPro" id="IPR000595">
    <property type="entry name" value="cNMP-bd_dom"/>
</dbReference>
<dbReference type="InterPro" id="IPR036390">
    <property type="entry name" value="WH_DNA-bd_sf"/>
</dbReference>
<organism evidence="6 7">
    <name type="scientific">Candidatus Blautia pullicola</name>
    <dbReference type="NCBI Taxonomy" id="2838498"/>
    <lineage>
        <taxon>Bacteria</taxon>
        <taxon>Bacillati</taxon>
        <taxon>Bacillota</taxon>
        <taxon>Clostridia</taxon>
        <taxon>Lachnospirales</taxon>
        <taxon>Lachnospiraceae</taxon>
        <taxon>Blautia</taxon>
    </lineage>
</organism>
<keyword evidence="3" id="KW-0804">Transcription</keyword>
<reference evidence="6" key="1">
    <citation type="journal article" date="2021" name="PeerJ">
        <title>Extensive microbial diversity within the chicken gut microbiome revealed by metagenomics and culture.</title>
        <authorList>
            <person name="Gilroy R."/>
            <person name="Ravi A."/>
            <person name="Getino M."/>
            <person name="Pursley I."/>
            <person name="Horton D.L."/>
            <person name="Alikhan N.F."/>
            <person name="Baker D."/>
            <person name="Gharbi K."/>
            <person name="Hall N."/>
            <person name="Watson M."/>
            <person name="Adriaenssens E.M."/>
            <person name="Foster-Nyarko E."/>
            <person name="Jarju S."/>
            <person name="Secka A."/>
            <person name="Antonio M."/>
            <person name="Oren A."/>
            <person name="Chaudhuri R.R."/>
            <person name="La Ragione R."/>
            <person name="Hildebrand F."/>
            <person name="Pallen M.J."/>
        </authorList>
    </citation>
    <scope>NUCLEOTIDE SEQUENCE</scope>
    <source>
        <strain evidence="6">1068</strain>
    </source>
</reference>
<feature type="domain" description="HTH crp-type" evidence="5">
    <location>
        <begin position="155"/>
        <end position="223"/>
    </location>
</feature>
<keyword evidence="1" id="KW-0805">Transcription regulation</keyword>
<dbReference type="SUPFAM" id="SSF46785">
    <property type="entry name" value="Winged helix' DNA-binding domain"/>
    <property type="match status" value="1"/>
</dbReference>
<dbReference type="InterPro" id="IPR018490">
    <property type="entry name" value="cNMP-bd_dom_sf"/>
</dbReference>
<protein>
    <submittedName>
        <fullName evidence="6">Crp/Fnr family transcriptional regulator</fullName>
    </submittedName>
</protein>
<accession>A0A9D2FS35</accession>
<dbReference type="GO" id="GO:0006355">
    <property type="term" value="P:regulation of DNA-templated transcription"/>
    <property type="evidence" value="ECO:0007669"/>
    <property type="project" value="InterPro"/>
</dbReference>
<dbReference type="SUPFAM" id="SSF51206">
    <property type="entry name" value="cAMP-binding domain-like"/>
    <property type="match status" value="1"/>
</dbReference>
<dbReference type="PROSITE" id="PS50042">
    <property type="entry name" value="CNMP_BINDING_3"/>
    <property type="match status" value="1"/>
</dbReference>
<reference evidence="6" key="2">
    <citation type="submission" date="2021-04" db="EMBL/GenBank/DDBJ databases">
        <authorList>
            <person name="Gilroy R."/>
        </authorList>
    </citation>
    <scope>NUCLEOTIDE SEQUENCE</scope>
    <source>
        <strain evidence="6">1068</strain>
    </source>
</reference>
<dbReference type="PROSITE" id="PS51063">
    <property type="entry name" value="HTH_CRP_2"/>
    <property type="match status" value="1"/>
</dbReference>
<gene>
    <name evidence="6" type="ORF">H9809_07985</name>
</gene>
<dbReference type="EMBL" id="DXBG01000182">
    <property type="protein sequence ID" value="HIZ65820.1"/>
    <property type="molecule type" value="Genomic_DNA"/>
</dbReference>
<sequence length="227" mass="26344">MKQEERKIIGNSFLFREMEERRCHKILEQLGGYIRQAAKGQILVQEGDRILHMGILLEGEVRVCRIDFEGREKLLQKLRPPYMLAADVVCTPIQISPYTAFAGEGARIWFFPYSSLHTPGLLEDEDRLYLKERLLEFIANENVRKLYKVDMLSCAGARERILKYLQIQCRKAGSSKVEISYNREELANYLCLNRSVLSHTLAGLRKEGILEFRKNSFCLNIPVEKMV</sequence>
<evidence type="ECO:0000259" key="5">
    <source>
        <dbReference type="PROSITE" id="PS51063"/>
    </source>
</evidence>
<dbReference type="Pfam" id="PF00027">
    <property type="entry name" value="cNMP_binding"/>
    <property type="match status" value="1"/>
</dbReference>
<evidence type="ECO:0000256" key="1">
    <source>
        <dbReference type="ARBA" id="ARBA00023015"/>
    </source>
</evidence>